<dbReference type="AlphaFoldDB" id="A0A0A8XPT0"/>
<protein>
    <submittedName>
        <fullName evidence="1">Mlo8</fullName>
    </submittedName>
</protein>
<name>A0A0A8XPT0_ARUDO</name>
<evidence type="ECO:0000313" key="1">
    <source>
        <dbReference type="EMBL" id="JAD15731.1"/>
    </source>
</evidence>
<accession>A0A0A8XPT0</accession>
<dbReference type="EMBL" id="GBRH01282164">
    <property type="protein sequence ID" value="JAD15731.1"/>
    <property type="molecule type" value="Transcribed_RNA"/>
</dbReference>
<organism evidence="1">
    <name type="scientific">Arundo donax</name>
    <name type="common">Giant reed</name>
    <name type="synonym">Donax arundinaceus</name>
    <dbReference type="NCBI Taxonomy" id="35708"/>
    <lineage>
        <taxon>Eukaryota</taxon>
        <taxon>Viridiplantae</taxon>
        <taxon>Streptophyta</taxon>
        <taxon>Embryophyta</taxon>
        <taxon>Tracheophyta</taxon>
        <taxon>Spermatophyta</taxon>
        <taxon>Magnoliopsida</taxon>
        <taxon>Liliopsida</taxon>
        <taxon>Poales</taxon>
        <taxon>Poaceae</taxon>
        <taxon>PACMAD clade</taxon>
        <taxon>Arundinoideae</taxon>
        <taxon>Arundineae</taxon>
        <taxon>Arundo</taxon>
    </lineage>
</organism>
<reference evidence="1" key="2">
    <citation type="journal article" date="2015" name="Data Brief">
        <title>Shoot transcriptome of the giant reed, Arundo donax.</title>
        <authorList>
            <person name="Barrero R.A."/>
            <person name="Guerrero F.D."/>
            <person name="Moolhuijzen P."/>
            <person name="Goolsby J.A."/>
            <person name="Tidwell J."/>
            <person name="Bellgard S.E."/>
            <person name="Bellgard M.I."/>
        </authorList>
    </citation>
    <scope>NUCLEOTIDE SEQUENCE</scope>
    <source>
        <tissue evidence="1">Shoot tissue taken approximately 20 cm above the soil surface</tissue>
    </source>
</reference>
<sequence>MPIRQDLLLILKWRKLGRTVRPLETRNDRTVARPCVCCYSCGLYTVL</sequence>
<proteinExistence type="predicted"/>
<reference evidence="1" key="1">
    <citation type="submission" date="2014-09" db="EMBL/GenBank/DDBJ databases">
        <authorList>
            <person name="Magalhaes I.L.F."/>
            <person name="Oliveira U."/>
            <person name="Santos F.R."/>
            <person name="Vidigal T.H.D.A."/>
            <person name="Brescovit A.D."/>
            <person name="Santos A.J."/>
        </authorList>
    </citation>
    <scope>NUCLEOTIDE SEQUENCE</scope>
    <source>
        <tissue evidence="1">Shoot tissue taken approximately 20 cm above the soil surface</tissue>
    </source>
</reference>